<gene>
    <name evidence="10" type="primary">LOC105167625</name>
</gene>
<dbReference type="PANTHER" id="PTHR33404:SF3">
    <property type="entry name" value="NMDA RECEPTOR SUBUNIT EPSILON-1, PUTATIVE (DUF3598)-RELATED"/>
    <property type="match status" value="1"/>
</dbReference>
<dbReference type="InterPro" id="IPR048378">
    <property type="entry name" value="BFA1-like_C"/>
</dbReference>
<dbReference type="FunFam" id="1.10.590.10:FF:000001">
    <property type="entry name" value="Chorismate mutase"/>
    <property type="match status" value="1"/>
</dbReference>
<dbReference type="GO" id="GO:0010020">
    <property type="term" value="P:chloroplast fission"/>
    <property type="evidence" value="ECO:0007669"/>
    <property type="project" value="TreeGrafter"/>
</dbReference>
<evidence type="ECO:0000256" key="3">
    <source>
        <dbReference type="ARBA" id="ARBA00012404"/>
    </source>
</evidence>
<accession>A0A8M8UYN2</accession>
<evidence type="ECO:0000259" key="8">
    <source>
        <dbReference type="Pfam" id="PF21053"/>
    </source>
</evidence>
<dbReference type="InterPro" id="IPR036263">
    <property type="entry name" value="Chorismate_II_sf"/>
</dbReference>
<dbReference type="InterPro" id="IPR002701">
    <property type="entry name" value="CM_II_prokaryot"/>
</dbReference>
<dbReference type="InterPro" id="IPR008238">
    <property type="entry name" value="Chorismate_mutase_AroQ_euk"/>
</dbReference>
<dbReference type="Pfam" id="PF21053">
    <property type="entry name" value="BFA1_C"/>
    <property type="match status" value="1"/>
</dbReference>
<evidence type="ECO:0000313" key="9">
    <source>
        <dbReference type="Proteomes" id="UP000504604"/>
    </source>
</evidence>
<feature type="domain" description="Chorismate mutase" evidence="7">
    <location>
        <begin position="199"/>
        <end position="311"/>
    </location>
</feature>
<dbReference type="FunFam" id="2.40.128.20:FF:000017">
    <property type="entry name" value="OsWRKY4 family protein"/>
    <property type="match status" value="1"/>
</dbReference>
<name>A0A8M8UYN2_SESIN</name>
<dbReference type="OrthoDB" id="1908268at2759"/>
<dbReference type="EC" id="5.4.99.5" evidence="3"/>
<dbReference type="PROSITE" id="PS51169">
    <property type="entry name" value="CHORISMATE_MUT_3"/>
    <property type="match status" value="1"/>
</dbReference>
<dbReference type="GO" id="GO:0046417">
    <property type="term" value="P:chorismate metabolic process"/>
    <property type="evidence" value="ECO:0007669"/>
    <property type="project" value="InterPro"/>
</dbReference>
<keyword evidence="9" id="KW-1185">Reference proteome</keyword>
<sequence>MEAKLLGAASSSVFGPTNSMISRPTNPFAHQTCSTLRYPTWRFSSNGVPAIRASASSVGLARKRRVDETQSYTLEGIRNSLIRQEDSIIFSLVERAQFCYNAETYDPDAFAMDGFHGSLVEYMVKGTEKLHAKVGRYKSPDEHPFFPNDLPKPLLPPMEYPQVLHPAADFININVKVWDMYFRNLLPRLVKNGDDGNYGSAASCDTICLQALSKRIHYGKFVAEAKFRASPDVYKAAIRAQDAAQIMDLLTYPAVEEAITKRVEMKTRKYGQEVNMNEVERNTEPVYKIDPTIVAELYGDWIMPLTKQVQQFDCNGNLLHKISTKLSASSYGEAELTSLIQSLYIKQPPLSTSDPEDESEWFEYKIKETNIFTVDKYQQIGFFPEEKAFALRYQTAGMLETVIRQGVLGEDDTGEESPRNLKLPSRRPAIVCENCLYSLEKDARVRAFHIMDPQGILEMLLVFLEERGKEVPAHPSFDNSMDSNRMAPHLGTWKGHSITKRSGVYGATIAKADTIAILEMNEDGQLIQDIRSTSGGSDVTTSVHWSGSISNNLVTFDGGFQLTLLPGGMYMGCLSDVAKSVQESKSFHLEFCWLESPGKRQRLVRTYDVEGLAVSSTYFLETKQ</sequence>
<evidence type="ECO:0000256" key="5">
    <source>
        <dbReference type="ARBA" id="ARBA00023141"/>
    </source>
</evidence>
<keyword evidence="4" id="KW-0028">Amino-acid biosynthesis</keyword>
<dbReference type="InterPro" id="IPR037039">
    <property type="entry name" value="CM_AroQ_sf_eucaryotic"/>
</dbReference>
<dbReference type="SUPFAM" id="SSF50814">
    <property type="entry name" value="Lipocalins"/>
    <property type="match status" value="2"/>
</dbReference>
<evidence type="ECO:0000313" key="10">
    <source>
        <dbReference type="RefSeq" id="XP_020551497.1"/>
    </source>
</evidence>
<dbReference type="Gene3D" id="1.10.590.10">
    <property type="entry name" value="Chorismate mutase, AroQ class superfamily, eukaryotic"/>
    <property type="match status" value="1"/>
</dbReference>
<dbReference type="InterPro" id="IPR012674">
    <property type="entry name" value="Calycin"/>
</dbReference>
<comment type="catalytic activity">
    <reaction evidence="1">
        <text>chorismate = prephenate</text>
        <dbReference type="Rhea" id="RHEA:13897"/>
        <dbReference type="ChEBI" id="CHEBI:29748"/>
        <dbReference type="ChEBI" id="CHEBI:29934"/>
        <dbReference type="EC" id="5.4.99.5"/>
    </reaction>
</comment>
<dbReference type="UniPathway" id="UPA00120">
    <property type="reaction ID" value="UER00203"/>
</dbReference>
<proteinExistence type="predicted"/>
<dbReference type="Gene3D" id="2.40.128.20">
    <property type="match status" value="1"/>
</dbReference>
<dbReference type="GO" id="GO:0004106">
    <property type="term" value="F:chorismate mutase activity"/>
    <property type="evidence" value="ECO:0007669"/>
    <property type="project" value="UniProtKB-EC"/>
</dbReference>
<evidence type="ECO:0000259" key="7">
    <source>
        <dbReference type="Pfam" id="PF01817"/>
    </source>
</evidence>
<dbReference type="GeneID" id="105167625"/>
<dbReference type="RefSeq" id="XP_020551497.1">
    <property type="nucleotide sequence ID" value="XM_020695838.1"/>
</dbReference>
<dbReference type="KEGG" id="sind:105167625"/>
<organism evidence="9 10">
    <name type="scientific">Sesamum indicum</name>
    <name type="common">Oriental sesame</name>
    <name type="synonym">Sesamum orientale</name>
    <dbReference type="NCBI Taxonomy" id="4182"/>
    <lineage>
        <taxon>Eukaryota</taxon>
        <taxon>Viridiplantae</taxon>
        <taxon>Streptophyta</taxon>
        <taxon>Embryophyta</taxon>
        <taxon>Tracheophyta</taxon>
        <taxon>Spermatophyta</taxon>
        <taxon>Magnoliopsida</taxon>
        <taxon>eudicotyledons</taxon>
        <taxon>Gunneridae</taxon>
        <taxon>Pentapetalae</taxon>
        <taxon>asterids</taxon>
        <taxon>lamiids</taxon>
        <taxon>Lamiales</taxon>
        <taxon>Pedaliaceae</taxon>
        <taxon>Sesamum</taxon>
    </lineage>
</organism>
<comment type="pathway">
    <text evidence="2">Metabolic intermediate biosynthesis; prephenate biosynthesis; prephenate from chorismate: step 1/1.</text>
</comment>
<dbReference type="Pfam" id="PF01817">
    <property type="entry name" value="CM_2"/>
    <property type="match status" value="1"/>
</dbReference>
<evidence type="ECO:0000256" key="6">
    <source>
        <dbReference type="ARBA" id="ARBA00023235"/>
    </source>
</evidence>
<dbReference type="GO" id="GO:0009073">
    <property type="term" value="P:aromatic amino acid family biosynthetic process"/>
    <property type="evidence" value="ECO:0007669"/>
    <property type="project" value="UniProtKB-KW"/>
</dbReference>
<dbReference type="GO" id="GO:0008652">
    <property type="term" value="P:amino acid biosynthetic process"/>
    <property type="evidence" value="ECO:0007669"/>
    <property type="project" value="UniProtKB-KW"/>
</dbReference>
<reference evidence="10" key="1">
    <citation type="submission" date="2025-08" db="UniProtKB">
        <authorList>
            <consortium name="RefSeq"/>
        </authorList>
    </citation>
    <scope>IDENTIFICATION</scope>
</reference>
<dbReference type="SUPFAM" id="SSF48600">
    <property type="entry name" value="Chorismate mutase II"/>
    <property type="match status" value="1"/>
</dbReference>
<keyword evidence="5" id="KW-0057">Aromatic amino acid biosynthesis</keyword>
<dbReference type="FunFam" id="2.40.128.20:FF:000013">
    <property type="entry name" value="OsWRKY4 family protein"/>
    <property type="match status" value="1"/>
</dbReference>
<protein>
    <recommendedName>
        <fullName evidence="3">chorismate mutase</fullName>
        <ecNumber evidence="3">5.4.99.5</ecNumber>
    </recommendedName>
</protein>
<dbReference type="Proteomes" id="UP000504604">
    <property type="component" value="Linkage group LG8"/>
</dbReference>
<feature type="domain" description="Biogenesis factor required for ATP synthase 1-like C-terminal" evidence="8">
    <location>
        <begin position="490"/>
        <end position="623"/>
    </location>
</feature>
<dbReference type="AlphaFoldDB" id="A0A8M8UYN2"/>
<evidence type="ECO:0000256" key="2">
    <source>
        <dbReference type="ARBA" id="ARBA00004817"/>
    </source>
</evidence>
<dbReference type="PANTHER" id="PTHR33404">
    <property type="entry name" value="CELL DIVISION TOPOLOGICAL SPECIFICITY FACTOR HOMOLOG, CHLOROPLASTIC"/>
    <property type="match status" value="1"/>
</dbReference>
<evidence type="ECO:0000256" key="4">
    <source>
        <dbReference type="ARBA" id="ARBA00022605"/>
    </source>
</evidence>
<keyword evidence="6" id="KW-0413">Isomerase</keyword>
<dbReference type="NCBIfam" id="TIGR01802">
    <property type="entry name" value="CM_pl-yst"/>
    <property type="match status" value="1"/>
</dbReference>
<evidence type="ECO:0000256" key="1">
    <source>
        <dbReference type="ARBA" id="ARBA00000824"/>
    </source>
</evidence>